<dbReference type="InterPro" id="IPR058935">
    <property type="entry name" value="At4g15545-like_C"/>
</dbReference>
<keyword evidence="4" id="KW-1185">Reference proteome</keyword>
<evidence type="ECO:0000256" key="1">
    <source>
        <dbReference type="SAM" id="Coils"/>
    </source>
</evidence>
<proteinExistence type="predicted"/>
<dbReference type="OrthoDB" id="5599468at2759"/>
<evidence type="ECO:0000313" key="3">
    <source>
        <dbReference type="EMBL" id="EER12576.1"/>
    </source>
</evidence>
<reference evidence="3 4" key="1">
    <citation type="submission" date="2008-07" db="EMBL/GenBank/DDBJ databases">
        <authorList>
            <person name="El-Sayed N."/>
            <person name="Caler E."/>
            <person name="Inman J."/>
            <person name="Amedeo P."/>
            <person name="Hass B."/>
            <person name="Wortman J."/>
        </authorList>
    </citation>
    <scope>NUCLEOTIDE SEQUENCE [LARGE SCALE GENOMIC DNA]</scope>
    <source>
        <strain evidence="4">ATCC 50983 / TXsc</strain>
    </source>
</reference>
<dbReference type="PANTHER" id="PTHR47383">
    <property type="entry name" value="OS03G0659800 PROTEIN"/>
    <property type="match status" value="1"/>
</dbReference>
<dbReference type="Proteomes" id="UP000007800">
    <property type="component" value="Unassembled WGS sequence"/>
</dbReference>
<evidence type="ECO:0000313" key="4">
    <source>
        <dbReference type="Proteomes" id="UP000007800"/>
    </source>
</evidence>
<name>C5KSG2_PERM5</name>
<organism evidence="4">
    <name type="scientific">Perkinsus marinus (strain ATCC 50983 / TXsc)</name>
    <dbReference type="NCBI Taxonomy" id="423536"/>
    <lineage>
        <taxon>Eukaryota</taxon>
        <taxon>Sar</taxon>
        <taxon>Alveolata</taxon>
        <taxon>Perkinsozoa</taxon>
        <taxon>Perkinsea</taxon>
        <taxon>Perkinsida</taxon>
        <taxon>Perkinsidae</taxon>
        <taxon>Perkinsus</taxon>
    </lineage>
</organism>
<dbReference type="FunCoup" id="C5KSG2">
    <property type="interactions" value="3"/>
</dbReference>
<accession>C5KSG2</accession>
<dbReference type="InParanoid" id="C5KSG2"/>
<keyword evidence="1" id="KW-0175">Coiled coil</keyword>
<sequence>MTSDDTFKRNIQLSDSPDECLGVGIKIIQNAFISKMQSLEHEVRVLRLSLDQEKAAHMQTIKKANALNVEHIDSRERCQKLQEENRNLIQNLRVSNQQLEHLKRLKQTLVGGLESFQSESHRMHDGDSIAPMAASPAPTPMCTTSAMPDVSGDSGAGGPPSKIDAKRFFKMARSRLSHESFGKLLVSIKRLHAEEQSADATLADVEKIFADDGKRSDDLCSDLAALLHRRD</sequence>
<feature type="domain" description="At4g15545-like C-terminal" evidence="2">
    <location>
        <begin position="162"/>
        <end position="229"/>
    </location>
</feature>
<dbReference type="InterPro" id="IPR058936">
    <property type="entry name" value="At4g15545-like"/>
</dbReference>
<feature type="coiled-coil region" evidence="1">
    <location>
        <begin position="36"/>
        <end position="105"/>
    </location>
</feature>
<dbReference type="AlphaFoldDB" id="C5KSG2"/>
<gene>
    <name evidence="3" type="ORF">Pmar_PMAR027394</name>
</gene>
<dbReference type="GeneID" id="9058280"/>
<dbReference type="RefSeq" id="XP_002780781.1">
    <property type="nucleotide sequence ID" value="XM_002780735.1"/>
</dbReference>
<dbReference type="Pfam" id="PF25972">
    <property type="entry name" value="At4g15545_C"/>
    <property type="match status" value="1"/>
</dbReference>
<protein>
    <recommendedName>
        <fullName evidence="2">At4g15545-like C-terminal domain-containing protein</fullName>
    </recommendedName>
</protein>
<dbReference type="OMA" id="QSESHRM"/>
<dbReference type="PANTHER" id="PTHR47383:SF8">
    <property type="entry name" value="OS01G0768300 PROTEIN"/>
    <property type="match status" value="1"/>
</dbReference>
<dbReference type="EMBL" id="GG676038">
    <property type="protein sequence ID" value="EER12576.1"/>
    <property type="molecule type" value="Genomic_DNA"/>
</dbReference>
<evidence type="ECO:0000259" key="2">
    <source>
        <dbReference type="Pfam" id="PF25972"/>
    </source>
</evidence>